<feature type="compositionally biased region" description="Polar residues" evidence="1">
    <location>
        <begin position="288"/>
        <end position="303"/>
    </location>
</feature>
<feature type="compositionally biased region" description="Polar residues" evidence="1">
    <location>
        <begin position="440"/>
        <end position="459"/>
    </location>
</feature>
<evidence type="ECO:0000313" key="3">
    <source>
        <dbReference type="Proteomes" id="UP000244855"/>
    </source>
</evidence>
<feature type="region of interest" description="Disordered" evidence="1">
    <location>
        <begin position="410"/>
        <end position="506"/>
    </location>
</feature>
<dbReference type="AlphaFoldDB" id="A0A2V1DL77"/>
<protein>
    <submittedName>
        <fullName evidence="2">Uncharacterized protein</fullName>
    </submittedName>
</protein>
<feature type="region of interest" description="Disordered" evidence="1">
    <location>
        <begin position="179"/>
        <end position="222"/>
    </location>
</feature>
<dbReference type="EMBL" id="KZ805404">
    <property type="protein sequence ID" value="PVH98860.1"/>
    <property type="molecule type" value="Genomic_DNA"/>
</dbReference>
<feature type="compositionally biased region" description="Low complexity" evidence="1">
    <location>
        <begin position="11"/>
        <end position="36"/>
    </location>
</feature>
<gene>
    <name evidence="2" type="ORF">DM02DRAFT_26280</name>
</gene>
<feature type="region of interest" description="Disordered" evidence="1">
    <location>
        <begin position="356"/>
        <end position="389"/>
    </location>
</feature>
<accession>A0A2V1DL77</accession>
<sequence length="506" mass="56270">MFFHRLKSEKSSSSSLPYSFYELPGSQHSSSDQSQGDLEHAQYDGAGASRPAIKGAYHSIRLNGYHAPGQPHLDQPEISQIPKSPTPYPTMNERSGLSPLPSHPHSRPPGGQHVFRPSMGLLTSDDVLGAEQDAVTAVRRNISSPLDLVQERATAYMHRISTQIQANQAHNNLRGRQEFRLRRPRDDTQPVPQRMGFEGDDSRRPSVSYAPYRPHSGNHHQSQYGMQLPRYVQGRQVHPQEVTAHRGNAYNARAGQRSSENVPVGTSMQDAPPRPFHVSTRHGGSSDLPLNSPHTDVRNSSRPPGNPAAHLRYSLPHPPRPRDTSNRPFMMQSPPSVMEPNSERSDVVEHVEMEAQNYPTNDPRGPRGQPLLDFRQGDPSAHFGTRRAGPSLRLVTPTRRPSAVPPAYIFHRSLSRGPPSTSTTLDSASGVTSRRPPHSGSATVSSRRLPPQQQDQENSGEAEREQEIMREELAAVGLRYGVNDSRQDRMDETPPRIGRIERRMAD</sequence>
<feature type="region of interest" description="Disordered" evidence="1">
    <location>
        <begin position="247"/>
        <end position="342"/>
    </location>
</feature>
<reference evidence="2 3" key="1">
    <citation type="journal article" date="2018" name="Sci. Rep.">
        <title>Comparative genomics provides insights into the lifestyle and reveals functional heterogeneity of dark septate endophytic fungi.</title>
        <authorList>
            <person name="Knapp D.G."/>
            <person name="Nemeth J.B."/>
            <person name="Barry K."/>
            <person name="Hainaut M."/>
            <person name="Henrissat B."/>
            <person name="Johnson J."/>
            <person name="Kuo A."/>
            <person name="Lim J.H.P."/>
            <person name="Lipzen A."/>
            <person name="Nolan M."/>
            <person name="Ohm R.A."/>
            <person name="Tamas L."/>
            <person name="Grigoriev I.V."/>
            <person name="Spatafora J.W."/>
            <person name="Nagy L.G."/>
            <person name="Kovacs G.M."/>
        </authorList>
    </citation>
    <scope>NUCLEOTIDE SEQUENCE [LARGE SCALE GENOMIC DNA]</scope>
    <source>
        <strain evidence="2 3">DSE2036</strain>
    </source>
</reference>
<feature type="compositionally biased region" description="Basic and acidic residues" evidence="1">
    <location>
        <begin position="1"/>
        <end position="10"/>
    </location>
</feature>
<organism evidence="2 3">
    <name type="scientific">Periconia macrospinosa</name>
    <dbReference type="NCBI Taxonomy" id="97972"/>
    <lineage>
        <taxon>Eukaryota</taxon>
        <taxon>Fungi</taxon>
        <taxon>Dikarya</taxon>
        <taxon>Ascomycota</taxon>
        <taxon>Pezizomycotina</taxon>
        <taxon>Dothideomycetes</taxon>
        <taxon>Pleosporomycetidae</taxon>
        <taxon>Pleosporales</taxon>
        <taxon>Massarineae</taxon>
        <taxon>Periconiaceae</taxon>
        <taxon>Periconia</taxon>
    </lineage>
</organism>
<proteinExistence type="predicted"/>
<keyword evidence="3" id="KW-1185">Reference proteome</keyword>
<dbReference type="OrthoDB" id="3937309at2759"/>
<feature type="region of interest" description="Disordered" evidence="1">
    <location>
        <begin position="1"/>
        <end position="109"/>
    </location>
</feature>
<name>A0A2V1DL77_9PLEO</name>
<feature type="compositionally biased region" description="Basic and acidic residues" evidence="1">
    <location>
        <begin position="485"/>
        <end position="506"/>
    </location>
</feature>
<feature type="compositionally biased region" description="Basic and acidic residues" evidence="1">
    <location>
        <begin position="461"/>
        <end position="473"/>
    </location>
</feature>
<dbReference type="Proteomes" id="UP000244855">
    <property type="component" value="Unassembled WGS sequence"/>
</dbReference>
<evidence type="ECO:0000256" key="1">
    <source>
        <dbReference type="SAM" id="MobiDB-lite"/>
    </source>
</evidence>
<feature type="compositionally biased region" description="Polar residues" evidence="1">
    <location>
        <begin position="418"/>
        <end position="432"/>
    </location>
</feature>
<feature type="compositionally biased region" description="Basic and acidic residues" evidence="1">
    <location>
        <begin position="179"/>
        <end position="188"/>
    </location>
</feature>
<feature type="compositionally biased region" description="Polar residues" evidence="1">
    <location>
        <begin position="256"/>
        <end position="269"/>
    </location>
</feature>
<evidence type="ECO:0000313" key="2">
    <source>
        <dbReference type="EMBL" id="PVH98860.1"/>
    </source>
</evidence>